<evidence type="ECO:0000256" key="4">
    <source>
        <dbReference type="ARBA" id="ARBA00023172"/>
    </source>
</evidence>
<keyword evidence="4" id="KW-0233">DNA recombination</keyword>
<evidence type="ECO:0000313" key="9">
    <source>
        <dbReference type="Proteomes" id="UP001064971"/>
    </source>
</evidence>
<keyword evidence="2" id="KW-0815">Transposition</keyword>
<evidence type="ECO:0000256" key="5">
    <source>
        <dbReference type="SAM" id="MobiDB-lite"/>
    </source>
</evidence>
<dbReference type="Pfam" id="PF13700">
    <property type="entry name" value="DUF4158"/>
    <property type="match status" value="1"/>
</dbReference>
<dbReference type="Pfam" id="PF01526">
    <property type="entry name" value="DDE_Tnp_Tn3"/>
    <property type="match status" value="1"/>
</dbReference>
<dbReference type="RefSeq" id="WP_264778754.1">
    <property type="nucleotide sequence ID" value="NZ_AP026563.1"/>
</dbReference>
<accession>A0ABM8AKZ3</accession>
<dbReference type="InterPro" id="IPR047653">
    <property type="entry name" value="Tn3-like_transpos"/>
</dbReference>
<keyword evidence="8" id="KW-0614">Plasmid</keyword>
<evidence type="ECO:0000313" key="8">
    <source>
        <dbReference type="EMBL" id="BDP44502.1"/>
    </source>
</evidence>
<name>A0ABM8AKZ3_9DEIO</name>
<proteinExistence type="inferred from homology"/>
<dbReference type="NCBIfam" id="NF033527">
    <property type="entry name" value="transpos_Tn3"/>
    <property type="match status" value="1"/>
</dbReference>
<protein>
    <submittedName>
        <fullName evidence="8">Transposase</fullName>
    </submittedName>
</protein>
<keyword evidence="9" id="KW-1185">Reference proteome</keyword>
<keyword evidence="3" id="KW-0238">DNA-binding</keyword>
<feature type="compositionally biased region" description="Basic and acidic residues" evidence="5">
    <location>
        <begin position="989"/>
        <end position="1001"/>
    </location>
</feature>
<dbReference type="InterPro" id="IPR002513">
    <property type="entry name" value="Tn3_Tnp_DDE_dom"/>
</dbReference>
<dbReference type="EMBL" id="AP026563">
    <property type="protein sequence ID" value="BDP44502.1"/>
    <property type="molecule type" value="Genomic_DNA"/>
</dbReference>
<feature type="region of interest" description="Disordered" evidence="5">
    <location>
        <begin position="987"/>
        <end position="1013"/>
    </location>
</feature>
<geneLocation type="plasmid" evidence="8 9">
    <name>pDAETH-3</name>
</geneLocation>
<reference evidence="8" key="1">
    <citation type="submission" date="2022-07" db="EMBL/GenBank/DDBJ databases">
        <title>Complete Genome Sequence of the Radioresistant Bacterium Deinococcus aetherius ST0316, Isolated from the Air Dust collected in Lower Stratosphere above Japan.</title>
        <authorList>
            <person name="Satoh K."/>
            <person name="Hagiwara K."/>
            <person name="Katsumata K."/>
            <person name="Kubo A."/>
            <person name="Yokobori S."/>
            <person name="Yamagishi A."/>
            <person name="Oono Y."/>
            <person name="Narumi I."/>
        </authorList>
    </citation>
    <scope>NUCLEOTIDE SEQUENCE</scope>
    <source>
        <strain evidence="8">ST0316</strain>
        <plasmid evidence="8">pDAETH-3</plasmid>
    </source>
</reference>
<feature type="domain" description="DUF4158" evidence="7">
    <location>
        <begin position="6"/>
        <end position="154"/>
    </location>
</feature>
<organism evidence="8 9">
    <name type="scientific">Deinococcus aetherius</name>
    <dbReference type="NCBI Taxonomy" id="200252"/>
    <lineage>
        <taxon>Bacteria</taxon>
        <taxon>Thermotogati</taxon>
        <taxon>Deinococcota</taxon>
        <taxon>Deinococci</taxon>
        <taxon>Deinococcales</taxon>
        <taxon>Deinococcaceae</taxon>
        <taxon>Deinococcus</taxon>
    </lineage>
</organism>
<evidence type="ECO:0000256" key="2">
    <source>
        <dbReference type="ARBA" id="ARBA00022578"/>
    </source>
</evidence>
<feature type="domain" description="Tn3 transposase DDE" evidence="6">
    <location>
        <begin position="585"/>
        <end position="975"/>
    </location>
</feature>
<dbReference type="InterPro" id="IPR025296">
    <property type="entry name" value="DUF4158"/>
</dbReference>
<evidence type="ECO:0000259" key="6">
    <source>
        <dbReference type="Pfam" id="PF01526"/>
    </source>
</evidence>
<sequence>MRQSWTIDELIDHWTLLPVELDVLGTSRDANRLGLAVMLKAYGLEGRFPYNISEVPEVAVDYVARQVGVEAALFGTYDWRGRSSSSHRTLIREHFGFRVFTEADVPALTAWLREHAVPHEERPDALKELALGYLRAQGIEPPSALKLERHVASAQRTFETHLCKRVFGRLPEEARARLDEVVRATVQEDESENEDDPDAHTSLIHWLRSDSNKPGLESVEEQITKLRRLRAVGLPKDLFQGVPPPVLRRYRERTGVETPSELRAHPEAIRATQLAVFCLLREAELTDSLVDHLIHTVHQIGARAERRVDKRLLEEFKRVENKNVILFRLVEAALGNPDGRVRDVLFPVVGEEKLRDLLQEFKTNHAGVYQRKVHATLRVSYRNHYRRMIPWLLGTLEFRSNNATHRPVIEALELLKRYTGSKVLNYPTHERVPVEGVIARNMHDLVVEELDGGEVRINRVNYEICVLDALRDALRCREVWVVGADKYRDPEADLPQDFEAQKETYFDALKQPREAGPFVALLQQQLKDALIRFHDGLPRNEKVRVTEKVGGGFIVTPLEAQAEPPHLSSVKGEVGRRFGVNLLLDFLKETDLRTGFSERLRSVMTREMLDRAEIQKRLLLCLFGLGTNTGLKRVAAGDEHMTYADLRYVRRRFITREGLRAANAQVVNAILAARQNDVWGEGTTSCASDAKKFGAWDSNLRTEWSVRYGGRGVMIYWHVERKATCIHSLLKTCTSSEVAAMIEGVLRHCTDMSVGRQYVDSHGQSEVGFAFSHLFGFRLLPRLKDIGSQRLYLPDLGFAAQVARLKPVLAGRSIKWDFIAQQHEQMIKYATALRLGLADPESVLRRFSQANAQHPTYAALKELGKVVKTVFLCEYLHDERLRREIHEGLNVVETWNSANGFIFYGKGGEISTNRLEDQEIAVLALQLLQNSLVYVNTLMIQAVLNDESWRREMTAEDWRALSPLIHHHVNPYGVFRLDMSTRLNLEPGGTEHVRTEADAREAQGTGVGEAAAR</sequence>
<evidence type="ECO:0000259" key="7">
    <source>
        <dbReference type="Pfam" id="PF13700"/>
    </source>
</evidence>
<gene>
    <name evidence="8" type="ORF">DAETH_44710</name>
</gene>
<evidence type="ECO:0000256" key="1">
    <source>
        <dbReference type="ARBA" id="ARBA00009402"/>
    </source>
</evidence>
<dbReference type="Proteomes" id="UP001064971">
    <property type="component" value="Plasmid pDAETH-3"/>
</dbReference>
<comment type="similarity">
    <text evidence="1">Belongs to the transposase 7 family.</text>
</comment>
<evidence type="ECO:0000256" key="3">
    <source>
        <dbReference type="ARBA" id="ARBA00023125"/>
    </source>
</evidence>